<dbReference type="AlphaFoldDB" id="A0A917SP14"/>
<dbReference type="CDD" id="cd19081">
    <property type="entry name" value="AKR_AKR9C1"/>
    <property type="match status" value="1"/>
</dbReference>
<dbReference type="PANTHER" id="PTHR43364">
    <property type="entry name" value="NADH-SPECIFIC METHYLGLYOXAL REDUCTASE-RELATED"/>
    <property type="match status" value="1"/>
</dbReference>
<dbReference type="InterPro" id="IPR023210">
    <property type="entry name" value="NADP_OxRdtase_dom"/>
</dbReference>
<comment type="caution">
    <text evidence="3">The sequence shown here is derived from an EMBL/GenBank/DDBJ whole genome shotgun (WGS) entry which is preliminary data.</text>
</comment>
<evidence type="ECO:0000259" key="2">
    <source>
        <dbReference type="Pfam" id="PF00248"/>
    </source>
</evidence>
<dbReference type="Proteomes" id="UP000649829">
    <property type="component" value="Unassembled WGS sequence"/>
</dbReference>
<dbReference type="Gene3D" id="3.20.20.100">
    <property type="entry name" value="NADP-dependent oxidoreductase domain"/>
    <property type="match status" value="1"/>
</dbReference>
<dbReference type="RefSeq" id="WP_028285821.1">
    <property type="nucleotide sequence ID" value="NZ_BMLF01000001.1"/>
</dbReference>
<evidence type="ECO:0000313" key="3">
    <source>
        <dbReference type="EMBL" id="GGL89216.1"/>
    </source>
</evidence>
<dbReference type="GO" id="GO:0005829">
    <property type="term" value="C:cytosol"/>
    <property type="evidence" value="ECO:0007669"/>
    <property type="project" value="UniProtKB-ARBA"/>
</dbReference>
<sequence>MTTKRLGRTGLSISPVVFGCNVFGWTVDEAASHDLLDRMVERGITTLDTADVYSRWVPGHTGGESETIIGSWLAKDPARREKVQIITKVGAPMPDAGEGLSAAWIAEEVENSLRRLRTDRIDLYFSHRPDPKTPHEETLGAYAKLMEAGKVGAIGASNFDAALMEAAEKAASGGLPAYGAQQPEYNLYNRDSFEGPLAEFCITHDVGVIPYFSLAAGFLTGKYRDESDLKGPRGERSIAKYMDDRGRAILAAMDEVAEETGAAHAEIALAWMMRKPGITAPIASATSERQLDSLVNAMALDLSEAQMARLDAAGR</sequence>
<proteinExistence type="predicted"/>
<name>A0A917SP14_9RHOB</name>
<evidence type="ECO:0000313" key="4">
    <source>
        <dbReference type="Proteomes" id="UP000649829"/>
    </source>
</evidence>
<dbReference type="PRINTS" id="PR00069">
    <property type="entry name" value="ALDKETRDTASE"/>
</dbReference>
<dbReference type="SUPFAM" id="SSF51430">
    <property type="entry name" value="NAD(P)-linked oxidoreductase"/>
    <property type="match status" value="1"/>
</dbReference>
<dbReference type="GO" id="GO:0016491">
    <property type="term" value="F:oxidoreductase activity"/>
    <property type="evidence" value="ECO:0007669"/>
    <property type="project" value="UniProtKB-KW"/>
</dbReference>
<keyword evidence="1" id="KW-0560">Oxidoreductase</keyword>
<gene>
    <name evidence="3" type="ORF">GCM10011534_09230</name>
</gene>
<keyword evidence="4" id="KW-1185">Reference proteome</keyword>
<reference evidence="3" key="2">
    <citation type="submission" date="2020-09" db="EMBL/GenBank/DDBJ databases">
        <authorList>
            <person name="Sun Q."/>
            <person name="Zhou Y."/>
        </authorList>
    </citation>
    <scope>NUCLEOTIDE SEQUENCE</scope>
    <source>
        <strain evidence="3">CGMCC 1.6293</strain>
    </source>
</reference>
<dbReference type="Pfam" id="PF00248">
    <property type="entry name" value="Aldo_ket_red"/>
    <property type="match status" value="1"/>
</dbReference>
<organism evidence="3 4">
    <name type="scientific">Pseudooceanicola nanhaiensis</name>
    <dbReference type="NCBI Taxonomy" id="375761"/>
    <lineage>
        <taxon>Bacteria</taxon>
        <taxon>Pseudomonadati</taxon>
        <taxon>Pseudomonadota</taxon>
        <taxon>Alphaproteobacteria</taxon>
        <taxon>Rhodobacterales</taxon>
        <taxon>Paracoccaceae</taxon>
        <taxon>Pseudooceanicola</taxon>
    </lineage>
</organism>
<dbReference type="PROSITE" id="PS51257">
    <property type="entry name" value="PROKAR_LIPOPROTEIN"/>
    <property type="match status" value="1"/>
</dbReference>
<dbReference type="InterPro" id="IPR020471">
    <property type="entry name" value="AKR"/>
</dbReference>
<dbReference type="EMBL" id="BMLF01000001">
    <property type="protein sequence ID" value="GGL89216.1"/>
    <property type="molecule type" value="Genomic_DNA"/>
</dbReference>
<evidence type="ECO:0000256" key="1">
    <source>
        <dbReference type="ARBA" id="ARBA00023002"/>
    </source>
</evidence>
<dbReference type="InterPro" id="IPR050523">
    <property type="entry name" value="AKR_Detox_Biosynth"/>
</dbReference>
<accession>A0A917SP14</accession>
<protein>
    <submittedName>
        <fullName evidence="3">NADP-dependent aryl-alcohol dehydrogenase</fullName>
    </submittedName>
</protein>
<dbReference type="FunFam" id="3.20.20.100:FF:000004">
    <property type="entry name" value="Oxidoreductase, aldo/keto reductase"/>
    <property type="match status" value="1"/>
</dbReference>
<reference evidence="3" key="1">
    <citation type="journal article" date="2014" name="Int. J. Syst. Evol. Microbiol.">
        <title>Complete genome sequence of Corynebacterium casei LMG S-19264T (=DSM 44701T), isolated from a smear-ripened cheese.</title>
        <authorList>
            <consortium name="US DOE Joint Genome Institute (JGI-PGF)"/>
            <person name="Walter F."/>
            <person name="Albersmeier A."/>
            <person name="Kalinowski J."/>
            <person name="Ruckert C."/>
        </authorList>
    </citation>
    <scope>NUCLEOTIDE SEQUENCE</scope>
    <source>
        <strain evidence="3">CGMCC 1.6293</strain>
    </source>
</reference>
<dbReference type="InterPro" id="IPR036812">
    <property type="entry name" value="NAD(P)_OxRdtase_dom_sf"/>
</dbReference>
<dbReference type="PANTHER" id="PTHR43364:SF6">
    <property type="entry name" value="OXIDOREDUCTASE-RELATED"/>
    <property type="match status" value="1"/>
</dbReference>
<feature type="domain" description="NADP-dependent oxidoreductase" evidence="2">
    <location>
        <begin position="16"/>
        <end position="313"/>
    </location>
</feature>